<proteinExistence type="predicted"/>
<organism evidence="2 3">
    <name type="scientific">Methylobacterium gregans</name>
    <dbReference type="NCBI Taxonomy" id="374424"/>
    <lineage>
        <taxon>Bacteria</taxon>
        <taxon>Pseudomonadati</taxon>
        <taxon>Pseudomonadota</taxon>
        <taxon>Alphaproteobacteria</taxon>
        <taxon>Hyphomicrobiales</taxon>
        <taxon>Methylobacteriaceae</taxon>
        <taxon>Methylobacterium</taxon>
    </lineage>
</organism>
<dbReference type="Pfam" id="PF19865">
    <property type="entry name" value="DUF6338"/>
    <property type="match status" value="1"/>
</dbReference>
<evidence type="ECO:0000313" key="2">
    <source>
        <dbReference type="EMBL" id="GJD80977.1"/>
    </source>
</evidence>
<dbReference type="InterPro" id="IPR045919">
    <property type="entry name" value="DUF6338"/>
</dbReference>
<dbReference type="AlphaFoldDB" id="A0AA37HUH1"/>
<gene>
    <name evidence="2" type="ORF">NBEOAGPD_4222</name>
</gene>
<keyword evidence="1" id="KW-1133">Transmembrane helix</keyword>
<dbReference type="RefSeq" id="WP_238306077.1">
    <property type="nucleotide sequence ID" value="NZ_BPQM01000122.1"/>
</dbReference>
<accession>A0AA37HUH1</accession>
<keyword evidence="3" id="KW-1185">Reference proteome</keyword>
<feature type="transmembrane region" description="Helical" evidence="1">
    <location>
        <begin position="12"/>
        <end position="31"/>
    </location>
</feature>
<protein>
    <submittedName>
        <fullName evidence="2">Uncharacterized protein</fullName>
    </submittedName>
</protein>
<dbReference type="Proteomes" id="UP001055108">
    <property type="component" value="Unassembled WGS sequence"/>
</dbReference>
<dbReference type="EMBL" id="BPQM01000122">
    <property type="protein sequence ID" value="GJD80977.1"/>
    <property type="molecule type" value="Genomic_DNA"/>
</dbReference>
<name>A0AA37HUH1_9HYPH</name>
<evidence type="ECO:0000256" key="1">
    <source>
        <dbReference type="SAM" id="Phobius"/>
    </source>
</evidence>
<keyword evidence="1" id="KW-0812">Transmembrane</keyword>
<reference evidence="2" key="2">
    <citation type="submission" date="2021-08" db="EMBL/GenBank/DDBJ databases">
        <authorList>
            <person name="Tani A."/>
            <person name="Ola A."/>
            <person name="Ogura Y."/>
            <person name="Katsura K."/>
            <person name="Hayashi T."/>
        </authorList>
    </citation>
    <scope>NUCLEOTIDE SEQUENCE</scope>
    <source>
        <strain evidence="2">NBRC 103626</strain>
    </source>
</reference>
<reference evidence="2" key="1">
    <citation type="journal article" date="2016" name="Front. Microbiol.">
        <title>Genome Sequence of the Piezophilic, Mesophilic Sulfate-Reducing Bacterium Desulfovibrio indicus J2T.</title>
        <authorList>
            <person name="Cao J."/>
            <person name="Maignien L."/>
            <person name="Shao Z."/>
            <person name="Alain K."/>
            <person name="Jebbar M."/>
        </authorList>
    </citation>
    <scope>NUCLEOTIDE SEQUENCE</scope>
    <source>
        <strain evidence="2">NBRC 103626</strain>
    </source>
</reference>
<feature type="transmembrane region" description="Helical" evidence="1">
    <location>
        <begin position="43"/>
        <end position="65"/>
    </location>
</feature>
<sequence length="202" mass="22483">MMPDMKGLANVQLIIAFIVPGLIITYVRSRFITGRMGKLSEDGLAHLALTIVYYGLTLPLIEGIVIMPSGPAKNLCWVVLIAVGPAVFGMVLGVSAQYEWIRRLAHKLGMRPVHSTPNSWDWRFSRCNNDTFIMVTLADGSTATGIFGNRSFASSDPGERDIYIQELWDVPDDGSPWTRLEPVRGVLIPAKEIRYVNFWSVT</sequence>
<feature type="transmembrane region" description="Helical" evidence="1">
    <location>
        <begin position="77"/>
        <end position="101"/>
    </location>
</feature>
<evidence type="ECO:0000313" key="3">
    <source>
        <dbReference type="Proteomes" id="UP001055108"/>
    </source>
</evidence>
<comment type="caution">
    <text evidence="2">The sequence shown here is derived from an EMBL/GenBank/DDBJ whole genome shotgun (WGS) entry which is preliminary data.</text>
</comment>
<keyword evidence="1" id="KW-0472">Membrane</keyword>